<dbReference type="GO" id="GO:0006313">
    <property type="term" value="P:DNA transposition"/>
    <property type="evidence" value="ECO:0007669"/>
    <property type="project" value="InterPro"/>
</dbReference>
<dbReference type="Proteomes" id="UP000295662">
    <property type="component" value="Unassembled WGS sequence"/>
</dbReference>
<feature type="domain" description="Transposase IS110-like N-terminal" evidence="1">
    <location>
        <begin position="8"/>
        <end position="81"/>
    </location>
</feature>
<dbReference type="InterPro" id="IPR002525">
    <property type="entry name" value="Transp_IS110-like_N"/>
</dbReference>
<evidence type="ECO:0000313" key="2">
    <source>
        <dbReference type="EMBL" id="TDU64165.1"/>
    </source>
</evidence>
<keyword evidence="3" id="KW-1185">Reference proteome</keyword>
<name>A0A4R7RKK8_9BACT</name>
<comment type="caution">
    <text evidence="2">The sequence shown here is derived from an EMBL/GenBank/DDBJ whole genome shotgun (WGS) entry which is preliminary data.</text>
</comment>
<dbReference type="GO" id="GO:0003677">
    <property type="term" value="F:DNA binding"/>
    <property type="evidence" value="ECO:0007669"/>
    <property type="project" value="InterPro"/>
</dbReference>
<evidence type="ECO:0000313" key="3">
    <source>
        <dbReference type="Proteomes" id="UP000295662"/>
    </source>
</evidence>
<sequence>MSPTPVYLGVDIAKDSLDVHFLGQSHSLANTTAGISRLIKMLSKHPDPGCLHIICEATGGYERALCTALHHNKTTLSVVNP</sequence>
<gene>
    <name evidence="2" type="ORF">EI77_04349</name>
</gene>
<organism evidence="2 3">
    <name type="scientific">Prosthecobacter fusiformis</name>
    <dbReference type="NCBI Taxonomy" id="48464"/>
    <lineage>
        <taxon>Bacteria</taxon>
        <taxon>Pseudomonadati</taxon>
        <taxon>Verrucomicrobiota</taxon>
        <taxon>Verrucomicrobiia</taxon>
        <taxon>Verrucomicrobiales</taxon>
        <taxon>Verrucomicrobiaceae</taxon>
        <taxon>Prosthecobacter</taxon>
    </lineage>
</organism>
<evidence type="ECO:0000259" key="1">
    <source>
        <dbReference type="Pfam" id="PF01548"/>
    </source>
</evidence>
<dbReference type="EMBL" id="SOCA01000012">
    <property type="protein sequence ID" value="TDU64165.1"/>
    <property type="molecule type" value="Genomic_DNA"/>
</dbReference>
<dbReference type="AlphaFoldDB" id="A0A4R7RKK8"/>
<protein>
    <submittedName>
        <fullName evidence="2">Transposase</fullName>
    </submittedName>
</protein>
<dbReference type="Pfam" id="PF01548">
    <property type="entry name" value="DEDD_Tnp_IS110"/>
    <property type="match status" value="1"/>
</dbReference>
<reference evidence="2 3" key="1">
    <citation type="submission" date="2019-03" db="EMBL/GenBank/DDBJ databases">
        <title>Genomic Encyclopedia of Archaeal and Bacterial Type Strains, Phase II (KMG-II): from individual species to whole genera.</title>
        <authorList>
            <person name="Goeker M."/>
        </authorList>
    </citation>
    <scope>NUCLEOTIDE SEQUENCE [LARGE SCALE GENOMIC DNA]</scope>
    <source>
        <strain evidence="2 3">ATCC 25309</strain>
    </source>
</reference>
<proteinExistence type="predicted"/>
<dbReference type="GO" id="GO:0004803">
    <property type="term" value="F:transposase activity"/>
    <property type="evidence" value="ECO:0007669"/>
    <property type="project" value="InterPro"/>
</dbReference>
<accession>A0A4R7RKK8</accession>
<feature type="non-terminal residue" evidence="2">
    <location>
        <position position="81"/>
    </location>
</feature>
<dbReference type="RefSeq" id="WP_166647425.1">
    <property type="nucleotide sequence ID" value="NZ_SOCA01000012.1"/>
</dbReference>